<gene>
    <name evidence="1" type="ORF">CLOBOL_02274</name>
</gene>
<proteinExistence type="predicted"/>
<dbReference type="EMBL" id="ABCC02000023">
    <property type="protein sequence ID" value="EDP17202.1"/>
    <property type="molecule type" value="Genomic_DNA"/>
</dbReference>
<sequence>MEASMFGRKKKAEVFMANDLGLYTTVHQALKAGQIPCEVKVVNTGTRNRRTGALIGRVGERPELEIQYYIYTPLEYADRAKYVIDEYRKNLSR</sequence>
<organism evidence="1 2">
    <name type="scientific">Enterocloster bolteae (strain ATCC BAA-613 / DSM 15670 / CCUG 46953 / JCM 12243 / WAL 16351)</name>
    <name type="common">Clostridium bolteae</name>
    <dbReference type="NCBI Taxonomy" id="411902"/>
    <lineage>
        <taxon>Bacteria</taxon>
        <taxon>Bacillati</taxon>
        <taxon>Bacillota</taxon>
        <taxon>Clostridia</taxon>
        <taxon>Lachnospirales</taxon>
        <taxon>Lachnospiraceae</taxon>
        <taxon>Enterocloster</taxon>
    </lineage>
</organism>
<evidence type="ECO:0008006" key="3">
    <source>
        <dbReference type="Google" id="ProtNLM"/>
    </source>
</evidence>
<reference evidence="1 2" key="1">
    <citation type="submission" date="2007-08" db="EMBL/GenBank/DDBJ databases">
        <authorList>
            <person name="Fulton L."/>
            <person name="Clifton S."/>
            <person name="Fulton B."/>
            <person name="Xu J."/>
            <person name="Minx P."/>
            <person name="Pepin K.H."/>
            <person name="Johnson M."/>
            <person name="Thiruvilangam P."/>
            <person name="Bhonagiri V."/>
            <person name="Nash W.E."/>
            <person name="Mardis E.R."/>
            <person name="Wilson R.K."/>
        </authorList>
    </citation>
    <scope>NUCLEOTIDE SEQUENCE [LARGE SCALE GENOMIC DNA]</scope>
    <source>
        <strain evidence="2">ATCC BAA-613 / DSM 15670 / CCUG 46953 / JCM 12243 / WAL 16351</strain>
    </source>
</reference>
<accession>A8RNT6</accession>
<dbReference type="AlphaFoldDB" id="A8RNT6"/>
<dbReference type="HOGENOM" id="CLU_188960_0_0_9"/>
<dbReference type="PaxDb" id="411902-CLOBOL_02274"/>
<evidence type="ECO:0000313" key="2">
    <source>
        <dbReference type="Proteomes" id="UP000005396"/>
    </source>
</evidence>
<dbReference type="eggNOG" id="ENOG503060M">
    <property type="taxonomic scope" value="Bacteria"/>
</dbReference>
<evidence type="ECO:0000313" key="1">
    <source>
        <dbReference type="EMBL" id="EDP17202.1"/>
    </source>
</evidence>
<comment type="caution">
    <text evidence="1">The sequence shown here is derived from an EMBL/GenBank/DDBJ whole genome shotgun (WGS) entry which is preliminary data.</text>
</comment>
<reference evidence="1 2" key="2">
    <citation type="submission" date="2007-09" db="EMBL/GenBank/DDBJ databases">
        <title>Draft genome sequence of Clostridium bolteae (ATCC BAA-613).</title>
        <authorList>
            <person name="Sudarsanam P."/>
            <person name="Ley R."/>
            <person name="Guruge J."/>
            <person name="Turnbaugh P.J."/>
            <person name="Mahowald M."/>
            <person name="Liep D."/>
            <person name="Gordon J."/>
        </authorList>
    </citation>
    <scope>NUCLEOTIDE SEQUENCE [LARGE SCALE GENOMIC DNA]</scope>
    <source>
        <strain evidence="2">ATCC BAA-613 / DSM 15670 / CCUG 46953 / JCM 12243 / WAL 16351</strain>
    </source>
</reference>
<dbReference type="Proteomes" id="UP000005396">
    <property type="component" value="Unassembled WGS sequence"/>
</dbReference>
<protein>
    <recommendedName>
        <fullName evidence="3">DUF2007 domain-containing protein</fullName>
    </recommendedName>
</protein>
<name>A8RNT6_ENTBW</name>